<dbReference type="OrthoDB" id="417694at2759"/>
<dbReference type="Gene3D" id="3.50.50.60">
    <property type="entry name" value="FAD/NAD(P)-binding domain"/>
    <property type="match status" value="1"/>
</dbReference>
<evidence type="ECO:0000256" key="2">
    <source>
        <dbReference type="ARBA" id="ARBA00012804"/>
    </source>
</evidence>
<feature type="non-terminal residue" evidence="5">
    <location>
        <position position="446"/>
    </location>
</feature>
<keyword evidence="6" id="KW-1185">Reference proteome</keyword>
<evidence type="ECO:0000259" key="4">
    <source>
        <dbReference type="Pfam" id="PF01593"/>
    </source>
</evidence>
<dbReference type="InterPro" id="IPR002937">
    <property type="entry name" value="Amino_oxidase"/>
</dbReference>
<dbReference type="PANTHER" id="PTHR43563:SF1">
    <property type="entry name" value="AMINE OXIDASE [FLAVIN-CONTAINING] B"/>
    <property type="match status" value="1"/>
</dbReference>
<comment type="catalytic activity">
    <reaction evidence="3">
        <text>a secondary aliphatic amine + O2 + H2O = a primary amine + an aldehyde + H2O2</text>
        <dbReference type="Rhea" id="RHEA:26414"/>
        <dbReference type="ChEBI" id="CHEBI:15377"/>
        <dbReference type="ChEBI" id="CHEBI:15379"/>
        <dbReference type="ChEBI" id="CHEBI:16240"/>
        <dbReference type="ChEBI" id="CHEBI:17478"/>
        <dbReference type="ChEBI" id="CHEBI:58855"/>
        <dbReference type="ChEBI" id="CHEBI:65296"/>
        <dbReference type="EC" id="1.4.3.4"/>
    </reaction>
</comment>
<accession>A0A812YF42</accession>
<evidence type="ECO:0000313" key="6">
    <source>
        <dbReference type="Proteomes" id="UP000649617"/>
    </source>
</evidence>
<evidence type="ECO:0000256" key="3">
    <source>
        <dbReference type="ARBA" id="ARBA00048448"/>
    </source>
</evidence>
<proteinExistence type="inferred from homology"/>
<dbReference type="SUPFAM" id="SSF51905">
    <property type="entry name" value="FAD/NAD(P)-binding domain"/>
    <property type="match status" value="1"/>
</dbReference>
<gene>
    <name evidence="5" type="primary">MAOB</name>
    <name evidence="5" type="ORF">SPIL2461_LOCUS22804</name>
</gene>
<dbReference type="EC" id="1.4.3.4" evidence="2"/>
<reference evidence="5" key="1">
    <citation type="submission" date="2021-02" db="EMBL/GenBank/DDBJ databases">
        <authorList>
            <person name="Dougan E. K."/>
            <person name="Rhodes N."/>
            <person name="Thang M."/>
            <person name="Chan C."/>
        </authorList>
    </citation>
    <scope>NUCLEOTIDE SEQUENCE</scope>
</reference>
<dbReference type="PANTHER" id="PTHR43563">
    <property type="entry name" value="AMINE OXIDASE"/>
    <property type="match status" value="1"/>
</dbReference>
<sequence>IGGRILDEDLSKQGKADDVIELGGQWLHDTHDGVLTLLQELGFELYQPGQQAGWQKFPCGGNCPERVSTSEGWVNASSMHGKMVVPMTMEETYAFEEALAAVAKDISNTPCTEPLSHPKAKLFDSLSYDAYLREHHKLDAFPNVYSKLADQCLEAEAAKHVSALHCLWKASCNGGLHTKGVQYRVRGGPQAPLRRLAAQMPHAALHLGAAVSAIEQNEKHTKLKVLVANTSQEVLARHVVLAGLPPHQILGIQFEPNLPEEVVQLLHGLSLGSIRKYSLVYKTPWWRAKGYSGSLRYVNYSLPSLDAQRCFDNSPYSGSKGVLTCMTTGDVNRGLQSLSREVRFETLQSMVREALGSPEEEDGFPRVVEKDWSKDARSGGANVFYSPGAFATSWPGTSKVFFHHRLDNSIWSAGADYSSTSHGYMDGAILSGQAVARLLVQKLRAS</sequence>
<protein>
    <recommendedName>
        <fullName evidence="2">monoamine oxidase</fullName>
        <ecNumber evidence="2">1.4.3.4</ecNumber>
    </recommendedName>
</protein>
<dbReference type="AlphaFoldDB" id="A0A812YF42"/>
<dbReference type="InterPro" id="IPR036188">
    <property type="entry name" value="FAD/NAD-bd_sf"/>
</dbReference>
<dbReference type="GO" id="GO:0097621">
    <property type="term" value="F:monoamine oxidase activity"/>
    <property type="evidence" value="ECO:0007669"/>
    <property type="project" value="UniProtKB-EC"/>
</dbReference>
<dbReference type="SUPFAM" id="SSF54373">
    <property type="entry name" value="FAD-linked reductases, C-terminal domain"/>
    <property type="match status" value="1"/>
</dbReference>
<evidence type="ECO:0000313" key="5">
    <source>
        <dbReference type="EMBL" id="CAE7772958.1"/>
    </source>
</evidence>
<name>A0A812YF42_SYMPI</name>
<dbReference type="Proteomes" id="UP000649617">
    <property type="component" value="Unassembled WGS sequence"/>
</dbReference>
<dbReference type="InterPro" id="IPR050703">
    <property type="entry name" value="Flavin_MAO"/>
</dbReference>
<organism evidence="5 6">
    <name type="scientific">Symbiodinium pilosum</name>
    <name type="common">Dinoflagellate</name>
    <dbReference type="NCBI Taxonomy" id="2952"/>
    <lineage>
        <taxon>Eukaryota</taxon>
        <taxon>Sar</taxon>
        <taxon>Alveolata</taxon>
        <taxon>Dinophyceae</taxon>
        <taxon>Suessiales</taxon>
        <taxon>Symbiodiniaceae</taxon>
        <taxon>Symbiodinium</taxon>
    </lineage>
</organism>
<dbReference type="EMBL" id="CAJNIZ010047664">
    <property type="protein sequence ID" value="CAE7772958.1"/>
    <property type="molecule type" value="Genomic_DNA"/>
</dbReference>
<dbReference type="Pfam" id="PF01593">
    <property type="entry name" value="Amino_oxidase"/>
    <property type="match status" value="1"/>
</dbReference>
<comment type="similarity">
    <text evidence="1">Belongs to the flavin monoamine oxidase family.</text>
</comment>
<evidence type="ECO:0000256" key="1">
    <source>
        <dbReference type="ARBA" id="ARBA00005995"/>
    </source>
</evidence>
<feature type="domain" description="Amine oxidase" evidence="4">
    <location>
        <begin position="1"/>
        <end position="439"/>
    </location>
</feature>
<dbReference type="Gene3D" id="3.90.660.10">
    <property type="match status" value="1"/>
</dbReference>
<dbReference type="Gene3D" id="1.10.405.10">
    <property type="entry name" value="Guanine Nucleotide Dissociation Inhibitor, domain 1"/>
    <property type="match status" value="1"/>
</dbReference>
<comment type="caution">
    <text evidence="5">The sequence shown here is derived from an EMBL/GenBank/DDBJ whole genome shotgun (WGS) entry which is preliminary data.</text>
</comment>